<dbReference type="InterPro" id="IPR050832">
    <property type="entry name" value="Bact_Acetyltransf"/>
</dbReference>
<sequence>MSGEAFAIVAYRPEHRDAWRTLNEAWLAEGGFAIEAKDRKVLGDPEGQILTPGGRIFFVEQAGQAVGCCALMAMDDGGYEVAKMTIAPFARGQGLSRRLLDACEAAAREAGAHRLYLETSSTLGPALALYDSFGFVRLPPRDTPYVRADVFMEKTLGFSSP</sequence>
<keyword evidence="2" id="KW-0012">Acyltransferase</keyword>
<dbReference type="GO" id="GO:0016747">
    <property type="term" value="F:acyltransferase activity, transferring groups other than amino-acyl groups"/>
    <property type="evidence" value="ECO:0007669"/>
    <property type="project" value="InterPro"/>
</dbReference>
<evidence type="ECO:0000313" key="5">
    <source>
        <dbReference type="Proteomes" id="UP000077603"/>
    </source>
</evidence>
<proteinExistence type="predicted"/>
<gene>
    <name evidence="4" type="ORF">DA69_02450</name>
</gene>
<feature type="domain" description="N-acetyltransferase" evidence="3">
    <location>
        <begin position="6"/>
        <end position="157"/>
    </location>
</feature>
<dbReference type="PROSITE" id="PS51186">
    <property type="entry name" value="GNAT"/>
    <property type="match status" value="1"/>
</dbReference>
<evidence type="ECO:0000259" key="3">
    <source>
        <dbReference type="PROSITE" id="PS51186"/>
    </source>
</evidence>
<keyword evidence="5" id="KW-1185">Reference proteome</keyword>
<evidence type="ECO:0000256" key="1">
    <source>
        <dbReference type="ARBA" id="ARBA00022679"/>
    </source>
</evidence>
<dbReference type="CDD" id="cd04301">
    <property type="entry name" value="NAT_SF"/>
    <property type="match status" value="1"/>
</dbReference>
<dbReference type="PANTHER" id="PTHR43877:SF2">
    <property type="entry name" value="AMINOALKYLPHOSPHONATE N-ACETYLTRANSFERASE-RELATED"/>
    <property type="match status" value="1"/>
</dbReference>
<protein>
    <submittedName>
        <fullName evidence="4">Histone acetyltransferase</fullName>
    </submittedName>
</protein>
<dbReference type="KEGG" id="bne:DA69_02450"/>
<dbReference type="Proteomes" id="UP000077603">
    <property type="component" value="Chromosome"/>
</dbReference>
<evidence type="ECO:0000256" key="2">
    <source>
        <dbReference type="ARBA" id="ARBA00023315"/>
    </source>
</evidence>
<dbReference type="eggNOG" id="COG0456">
    <property type="taxonomic scope" value="Bacteria"/>
</dbReference>
<accession>A0A172Y3N7</accession>
<dbReference type="InterPro" id="IPR016181">
    <property type="entry name" value="Acyl_CoA_acyltransferase"/>
</dbReference>
<keyword evidence="1 4" id="KW-0808">Transferase</keyword>
<dbReference type="Pfam" id="PF00583">
    <property type="entry name" value="Acetyltransf_1"/>
    <property type="match status" value="1"/>
</dbReference>
<dbReference type="EMBL" id="CP015614">
    <property type="protein sequence ID" value="ANF53715.1"/>
    <property type="molecule type" value="Genomic_DNA"/>
</dbReference>
<dbReference type="InterPro" id="IPR000182">
    <property type="entry name" value="GNAT_dom"/>
</dbReference>
<dbReference type="Gene3D" id="3.40.630.30">
    <property type="match status" value="1"/>
</dbReference>
<organism evidence="4 5">
    <name type="scientific">Brevundimonas naejangsanensis</name>
    <dbReference type="NCBI Taxonomy" id="588932"/>
    <lineage>
        <taxon>Bacteria</taxon>
        <taxon>Pseudomonadati</taxon>
        <taxon>Pseudomonadota</taxon>
        <taxon>Alphaproteobacteria</taxon>
        <taxon>Caulobacterales</taxon>
        <taxon>Caulobacteraceae</taxon>
        <taxon>Brevundimonas</taxon>
    </lineage>
</organism>
<dbReference type="SUPFAM" id="SSF55729">
    <property type="entry name" value="Acyl-CoA N-acyltransferases (Nat)"/>
    <property type="match status" value="1"/>
</dbReference>
<reference evidence="4 5" key="1">
    <citation type="journal article" date="2014" name="Genome Announc.">
        <title>Genome Sequence of a Promising Hydrogen-Producing Facultative Anaerobic Bacterium, Brevundimonas naejangsanensis Strain B1.</title>
        <authorList>
            <person name="Su H."/>
            <person name="Zhang T."/>
            <person name="Bao M."/>
            <person name="Jiang Y."/>
            <person name="Wang Y."/>
            <person name="Tan T."/>
        </authorList>
    </citation>
    <scope>NUCLEOTIDE SEQUENCE [LARGE SCALE GENOMIC DNA]</scope>
    <source>
        <strain evidence="4 5">B1</strain>
    </source>
</reference>
<dbReference type="STRING" id="588932.DA69_02450"/>
<evidence type="ECO:0000313" key="4">
    <source>
        <dbReference type="EMBL" id="ANF53715.1"/>
    </source>
</evidence>
<dbReference type="AlphaFoldDB" id="A0A172Y3N7"/>
<dbReference type="PANTHER" id="PTHR43877">
    <property type="entry name" value="AMINOALKYLPHOSPHONATE N-ACETYLTRANSFERASE-RELATED-RELATED"/>
    <property type="match status" value="1"/>
</dbReference>
<dbReference type="RefSeq" id="WP_025977629.1">
    <property type="nucleotide sequence ID" value="NZ_CP015614.1"/>
</dbReference>
<name>A0A172Y3N7_9CAUL</name>
<dbReference type="OrthoDB" id="1431064at2"/>